<keyword evidence="2 7" id="KW-0813">Transport</keyword>
<gene>
    <name evidence="10" type="ORF">DXN05_20865</name>
</gene>
<keyword evidence="11" id="KW-1185">Reference proteome</keyword>
<dbReference type="SUPFAM" id="SSF56935">
    <property type="entry name" value="Porins"/>
    <property type="match status" value="1"/>
</dbReference>
<dbReference type="FunFam" id="2.170.130.10:FF:000008">
    <property type="entry name" value="SusC/RagA family TonB-linked outer membrane protein"/>
    <property type="match status" value="1"/>
</dbReference>
<dbReference type="SUPFAM" id="SSF49464">
    <property type="entry name" value="Carboxypeptidase regulatory domain-like"/>
    <property type="match status" value="1"/>
</dbReference>
<dbReference type="Gene3D" id="2.170.130.10">
    <property type="entry name" value="TonB-dependent receptor, plug domain"/>
    <property type="match status" value="1"/>
</dbReference>
<evidence type="ECO:0000256" key="2">
    <source>
        <dbReference type="ARBA" id="ARBA00022448"/>
    </source>
</evidence>
<feature type="chain" id="PRO_5017552392" evidence="8">
    <location>
        <begin position="21"/>
        <end position="989"/>
    </location>
</feature>
<keyword evidence="4 7" id="KW-0812">Transmembrane</keyword>
<dbReference type="InterPro" id="IPR039426">
    <property type="entry name" value="TonB-dep_rcpt-like"/>
</dbReference>
<dbReference type="Gene3D" id="2.40.170.20">
    <property type="entry name" value="TonB-dependent receptor, beta-barrel domain"/>
    <property type="match status" value="1"/>
</dbReference>
<dbReference type="Gene3D" id="2.60.40.1120">
    <property type="entry name" value="Carboxypeptidase-like, regulatory domain"/>
    <property type="match status" value="1"/>
</dbReference>
<sequence>MRQRLLLLMSFLLMCCASWAQNITVKGTVTDSLGKAMPGVSVHIPGTTKGVTSGISGDYAISVPKDGLLEFSYIGYKTVTEPVSGREQINITLIAGNAQLEQVVVVGYGAQRKKDLTGSVAVVTAADIANRPIVNAGEALQGKAAGVQVTSNSGKPGAGLSIRVRGSTSISASNDPLYIVDGIQTTDISAYNPNDIESISILKDAASTAIYGTRGANGVVIITTKKGANGKSRVEANMYYGTTSPTKRLDVLNGQQYQQYMNESYGPGTITDSMVKANNVNWPDEVFRHGNQQNYQLAESGGNDKTTHYVSLNYNKQKGMILPTEFDRVTARANLTSKATNWLTLTTSNILSRVNSNDITDNQGVARGGVVLSALGTPPTVGHYTANGQIAQNPLSGWENPLGAIEGQTTRNRTDRLISSMGADVKFFKDLVFNSRFGIDYTNYRNQYAVDPLLTQNGRNQQGFFSQTSSTQLVWLSEQTLNYSHAWEQHHFSALAGWTAQESKWDQTYISASKLPVAYRLQGFDQKFDLSTNKNPSSKSIDEWAMISYLGRINYDFAGKYLFQANVRMDKSSKFAPGNRNATFPSLSAGWRISQEDFMRDVKVINDLKLRAGWGKVGNQEGIPSYARYTTSSINANDGSLSYNNIAPLNLGWENTTQTNIGVDITLLDRRLTATADFYVKKTKDLLVNVPVGGEIVSSFLLNSAKMTNIGEEFSLSSKNIVGKNFNWNTDFNISFNKNKVDYIVSGVKAMPSFGSIYERGNAVALATGYGLGEFYGYKAAGVDPNTGNQLYLRRDGKAVPYSQTSPDDRQYLGSAQPDFIYGMNNTFSYKNFDLTVFVQGSQGNKIFNGLRVETEGMKDSRNQSTAILSRWQKPGDATDMPGVSPGNNDNSQISTRFLENGSYLRFKTITLAYRFNPSLLNKIGLGSASLYVSAQNLFTITKYKGFDPEVNTYGNDGNLSNKNVALGVDYGAYPQPKVILVGLNLSLK</sequence>
<dbReference type="PROSITE" id="PS52016">
    <property type="entry name" value="TONB_DEPENDENT_REC_3"/>
    <property type="match status" value="1"/>
</dbReference>
<protein>
    <submittedName>
        <fullName evidence="10">TonB-dependent receptor</fullName>
    </submittedName>
</protein>
<evidence type="ECO:0000256" key="5">
    <source>
        <dbReference type="ARBA" id="ARBA00023136"/>
    </source>
</evidence>
<evidence type="ECO:0000256" key="7">
    <source>
        <dbReference type="PROSITE-ProRule" id="PRU01360"/>
    </source>
</evidence>
<feature type="domain" description="TonB-dependent receptor plug" evidence="9">
    <location>
        <begin position="113"/>
        <end position="219"/>
    </location>
</feature>
<keyword evidence="10" id="KW-0675">Receptor</keyword>
<keyword evidence="5 7" id="KW-0472">Membrane</keyword>
<dbReference type="RefSeq" id="WP_116849234.1">
    <property type="nucleotide sequence ID" value="NZ_QTJU01000010.1"/>
</dbReference>
<dbReference type="OrthoDB" id="9768177at2"/>
<comment type="subcellular location">
    <subcellularLocation>
        <location evidence="1 7">Cell outer membrane</location>
        <topology evidence="1 7">Multi-pass membrane protein</topology>
    </subcellularLocation>
</comment>
<dbReference type="NCBIfam" id="TIGR04056">
    <property type="entry name" value="OMP_RagA_SusC"/>
    <property type="match status" value="1"/>
</dbReference>
<evidence type="ECO:0000256" key="6">
    <source>
        <dbReference type="ARBA" id="ARBA00023237"/>
    </source>
</evidence>
<reference evidence="10 11" key="1">
    <citation type="submission" date="2018-08" db="EMBL/GenBank/DDBJ databases">
        <title>Chitinophagaceae sp. K23C18032701, a novel bacterium isolated from forest soil.</title>
        <authorList>
            <person name="Wang C."/>
        </authorList>
    </citation>
    <scope>NUCLEOTIDE SEQUENCE [LARGE SCALE GENOMIC DNA]</scope>
    <source>
        <strain evidence="10 11">K23C18032701</strain>
    </source>
</reference>
<feature type="signal peptide" evidence="8">
    <location>
        <begin position="1"/>
        <end position="20"/>
    </location>
</feature>
<evidence type="ECO:0000256" key="3">
    <source>
        <dbReference type="ARBA" id="ARBA00022452"/>
    </source>
</evidence>
<proteinExistence type="inferred from homology"/>
<dbReference type="NCBIfam" id="TIGR04057">
    <property type="entry name" value="SusC_RagA_signa"/>
    <property type="match status" value="1"/>
</dbReference>
<dbReference type="EMBL" id="QTJU01000010">
    <property type="protein sequence ID" value="RFM26362.1"/>
    <property type="molecule type" value="Genomic_DNA"/>
</dbReference>
<keyword evidence="8" id="KW-0732">Signal</keyword>
<evidence type="ECO:0000259" key="9">
    <source>
        <dbReference type="Pfam" id="PF07715"/>
    </source>
</evidence>
<dbReference type="InterPro" id="IPR008969">
    <property type="entry name" value="CarboxyPept-like_regulatory"/>
</dbReference>
<dbReference type="Pfam" id="PF13715">
    <property type="entry name" value="CarbopepD_reg_2"/>
    <property type="match status" value="1"/>
</dbReference>
<evidence type="ECO:0000256" key="4">
    <source>
        <dbReference type="ARBA" id="ARBA00022692"/>
    </source>
</evidence>
<keyword evidence="3 7" id="KW-1134">Transmembrane beta strand</keyword>
<dbReference type="Pfam" id="PF07715">
    <property type="entry name" value="Plug"/>
    <property type="match status" value="1"/>
</dbReference>
<dbReference type="InterPro" id="IPR037066">
    <property type="entry name" value="Plug_dom_sf"/>
</dbReference>
<dbReference type="AlphaFoldDB" id="A0A3E1NES4"/>
<organism evidence="10 11">
    <name type="scientific">Deminuibacter soli</name>
    <dbReference type="NCBI Taxonomy" id="2291815"/>
    <lineage>
        <taxon>Bacteria</taxon>
        <taxon>Pseudomonadati</taxon>
        <taxon>Bacteroidota</taxon>
        <taxon>Chitinophagia</taxon>
        <taxon>Chitinophagales</taxon>
        <taxon>Chitinophagaceae</taxon>
        <taxon>Deminuibacter</taxon>
    </lineage>
</organism>
<keyword evidence="6 7" id="KW-0998">Cell outer membrane</keyword>
<dbReference type="InterPro" id="IPR023997">
    <property type="entry name" value="TonB-dep_OMP_SusC/RagA_CS"/>
</dbReference>
<evidence type="ECO:0000256" key="8">
    <source>
        <dbReference type="SAM" id="SignalP"/>
    </source>
</evidence>
<comment type="similarity">
    <text evidence="7">Belongs to the TonB-dependent receptor family.</text>
</comment>
<evidence type="ECO:0000313" key="11">
    <source>
        <dbReference type="Proteomes" id="UP000261284"/>
    </source>
</evidence>
<dbReference type="InterPro" id="IPR036942">
    <property type="entry name" value="Beta-barrel_TonB_sf"/>
</dbReference>
<accession>A0A3E1NES4</accession>
<dbReference type="GO" id="GO:0009279">
    <property type="term" value="C:cell outer membrane"/>
    <property type="evidence" value="ECO:0007669"/>
    <property type="project" value="UniProtKB-SubCell"/>
</dbReference>
<dbReference type="InterPro" id="IPR012910">
    <property type="entry name" value="Plug_dom"/>
</dbReference>
<comment type="caution">
    <text evidence="10">The sequence shown here is derived from an EMBL/GenBank/DDBJ whole genome shotgun (WGS) entry which is preliminary data.</text>
</comment>
<evidence type="ECO:0000313" key="10">
    <source>
        <dbReference type="EMBL" id="RFM26362.1"/>
    </source>
</evidence>
<dbReference type="Proteomes" id="UP000261284">
    <property type="component" value="Unassembled WGS sequence"/>
</dbReference>
<name>A0A3E1NES4_9BACT</name>
<dbReference type="InterPro" id="IPR023996">
    <property type="entry name" value="TonB-dep_OMP_SusC/RagA"/>
</dbReference>
<evidence type="ECO:0000256" key="1">
    <source>
        <dbReference type="ARBA" id="ARBA00004571"/>
    </source>
</evidence>